<reference evidence="1 2" key="1">
    <citation type="journal article" date="2019" name="Plant Biotechnol. J.">
        <title>The red bayberry genome and genetic basis of sex determination.</title>
        <authorList>
            <person name="Jia H.M."/>
            <person name="Jia H.J."/>
            <person name="Cai Q.L."/>
            <person name="Wang Y."/>
            <person name="Zhao H.B."/>
            <person name="Yang W.F."/>
            <person name="Wang G.Y."/>
            <person name="Li Y.H."/>
            <person name="Zhan D.L."/>
            <person name="Shen Y.T."/>
            <person name="Niu Q.F."/>
            <person name="Chang L."/>
            <person name="Qiu J."/>
            <person name="Zhao L."/>
            <person name="Xie H.B."/>
            <person name="Fu W.Y."/>
            <person name="Jin J."/>
            <person name="Li X.W."/>
            <person name="Jiao Y."/>
            <person name="Zhou C.C."/>
            <person name="Tu T."/>
            <person name="Chai C.Y."/>
            <person name="Gao J.L."/>
            <person name="Fan L.J."/>
            <person name="van de Weg E."/>
            <person name="Wang J.Y."/>
            <person name="Gao Z.S."/>
        </authorList>
    </citation>
    <scope>NUCLEOTIDE SEQUENCE [LARGE SCALE GENOMIC DNA]</scope>
    <source>
        <tissue evidence="1">Leaves</tissue>
    </source>
</reference>
<evidence type="ECO:0000313" key="2">
    <source>
        <dbReference type="Proteomes" id="UP000516437"/>
    </source>
</evidence>
<dbReference type="EMBL" id="RXIC02000415">
    <property type="protein sequence ID" value="KAB1199792.1"/>
    <property type="molecule type" value="Genomic_DNA"/>
</dbReference>
<evidence type="ECO:0000313" key="1">
    <source>
        <dbReference type="EMBL" id="KAB1199792.1"/>
    </source>
</evidence>
<protein>
    <submittedName>
        <fullName evidence="1">Uncharacterized protein</fullName>
    </submittedName>
</protein>
<organism evidence="1 2">
    <name type="scientific">Morella rubra</name>
    <name type="common">Chinese bayberry</name>
    <dbReference type="NCBI Taxonomy" id="262757"/>
    <lineage>
        <taxon>Eukaryota</taxon>
        <taxon>Viridiplantae</taxon>
        <taxon>Streptophyta</taxon>
        <taxon>Embryophyta</taxon>
        <taxon>Tracheophyta</taxon>
        <taxon>Spermatophyta</taxon>
        <taxon>Magnoliopsida</taxon>
        <taxon>eudicotyledons</taxon>
        <taxon>Gunneridae</taxon>
        <taxon>Pentapetalae</taxon>
        <taxon>rosids</taxon>
        <taxon>fabids</taxon>
        <taxon>Fagales</taxon>
        <taxon>Myricaceae</taxon>
        <taxon>Morella</taxon>
    </lineage>
</organism>
<proteinExistence type="predicted"/>
<dbReference type="AlphaFoldDB" id="A0A6A1UHS9"/>
<dbReference type="Proteomes" id="UP000516437">
    <property type="component" value="Unassembled WGS sequence"/>
</dbReference>
<sequence length="153" mass="17208">MTLSDFDDLLYEDHSSNSSSTRDFYINSHERRSKGQKGALTQRFAPRVAIATDMTARLSIDAGSSRSEAPLKTRASAVPLPWVAQLFKDLDSRVSAAVKTTLRPLKEHVEKLEREMQWLRDCYNGDGNAFDGECTVTMLRNKSIVAHMTLVEE</sequence>
<comment type="caution">
    <text evidence="1">The sequence shown here is derived from an EMBL/GenBank/DDBJ whole genome shotgun (WGS) entry which is preliminary data.</text>
</comment>
<accession>A0A6A1UHS9</accession>
<name>A0A6A1UHS9_9ROSI</name>
<gene>
    <name evidence="1" type="ORF">CJ030_MR0G013389</name>
</gene>
<keyword evidence="2" id="KW-1185">Reference proteome</keyword>